<reference evidence="1 2" key="1">
    <citation type="submission" date="2015-01" db="EMBL/GenBank/DDBJ databases">
        <title>Evolution of Trichinella species and genotypes.</title>
        <authorList>
            <person name="Korhonen P.K."/>
            <person name="Edoardo P."/>
            <person name="Giuseppe L.R."/>
            <person name="Gasser R.B."/>
        </authorList>
    </citation>
    <scope>NUCLEOTIDE SEQUENCE [LARGE SCALE GENOMIC DNA]</scope>
    <source>
        <strain evidence="1">ISS1029</strain>
    </source>
</reference>
<evidence type="ECO:0000313" key="2">
    <source>
        <dbReference type="Proteomes" id="UP000055024"/>
    </source>
</evidence>
<organism evidence="1 2">
    <name type="scientific">Trichinella zimbabwensis</name>
    <dbReference type="NCBI Taxonomy" id="268475"/>
    <lineage>
        <taxon>Eukaryota</taxon>
        <taxon>Metazoa</taxon>
        <taxon>Ecdysozoa</taxon>
        <taxon>Nematoda</taxon>
        <taxon>Enoplea</taxon>
        <taxon>Dorylaimia</taxon>
        <taxon>Trichinellida</taxon>
        <taxon>Trichinellidae</taxon>
        <taxon>Trichinella</taxon>
    </lineage>
</organism>
<keyword evidence="2" id="KW-1185">Reference proteome</keyword>
<proteinExistence type="predicted"/>
<dbReference type="AlphaFoldDB" id="A0A0V1GU01"/>
<comment type="caution">
    <text evidence="1">The sequence shown here is derived from an EMBL/GenBank/DDBJ whole genome shotgun (WGS) entry which is preliminary data.</text>
</comment>
<evidence type="ECO:0000313" key="1">
    <source>
        <dbReference type="EMBL" id="KRZ01625.1"/>
    </source>
</evidence>
<sequence>MIKTTADKTFKNCQNNQSINLSVSMTKLLHFLSCQFCLSFKYYANNRIILSNVKQAVHDANVTSQLLLLDILKKRHGMEFVRSSLSSKAKRDRFANSFRNNVKLIYQYRFQSLKLVDACEIIMIMMIKRVST</sequence>
<name>A0A0V1GU01_9BILA</name>
<dbReference type="OrthoDB" id="10568431at2759"/>
<accession>A0A0V1GU01</accession>
<dbReference type="EMBL" id="JYDP01000273">
    <property type="protein sequence ID" value="KRZ01625.1"/>
    <property type="molecule type" value="Genomic_DNA"/>
</dbReference>
<protein>
    <submittedName>
        <fullName evidence="1">Uncharacterized protein</fullName>
    </submittedName>
</protein>
<dbReference type="Proteomes" id="UP000055024">
    <property type="component" value="Unassembled WGS sequence"/>
</dbReference>
<gene>
    <name evidence="1" type="ORF">T11_3829</name>
</gene>